<comment type="caution">
    <text evidence="2">The sequence shown here is derived from an EMBL/GenBank/DDBJ whole genome shotgun (WGS) entry which is preliminary data.</text>
</comment>
<feature type="transmembrane region" description="Helical" evidence="1">
    <location>
        <begin position="33"/>
        <end position="55"/>
    </location>
</feature>
<keyword evidence="3" id="KW-1185">Reference proteome</keyword>
<evidence type="ECO:0000256" key="1">
    <source>
        <dbReference type="SAM" id="Phobius"/>
    </source>
</evidence>
<proteinExistence type="predicted"/>
<keyword evidence="1" id="KW-0812">Transmembrane</keyword>
<dbReference type="EMBL" id="BMIC01000014">
    <property type="protein sequence ID" value="GFZ94800.1"/>
    <property type="molecule type" value="Genomic_DNA"/>
</dbReference>
<keyword evidence="1" id="KW-0472">Membrane</keyword>
<protein>
    <submittedName>
        <fullName evidence="2">Uncharacterized protein</fullName>
    </submittedName>
</protein>
<feature type="transmembrane region" description="Helical" evidence="1">
    <location>
        <begin position="100"/>
        <end position="120"/>
    </location>
</feature>
<dbReference type="Proteomes" id="UP000598120">
    <property type="component" value="Unassembled WGS sequence"/>
</dbReference>
<gene>
    <name evidence="2" type="ORF">GCM10011531_28130</name>
</gene>
<accession>A0A8J2TSS2</accession>
<feature type="transmembrane region" description="Helical" evidence="1">
    <location>
        <begin position="61"/>
        <end position="79"/>
    </location>
</feature>
<name>A0A8J2TSS2_9FLAO</name>
<evidence type="ECO:0000313" key="2">
    <source>
        <dbReference type="EMBL" id="GFZ94800.1"/>
    </source>
</evidence>
<organism evidence="2 3">
    <name type="scientific">Aquaticitalea lipolytica</name>
    <dbReference type="NCBI Taxonomy" id="1247562"/>
    <lineage>
        <taxon>Bacteria</taxon>
        <taxon>Pseudomonadati</taxon>
        <taxon>Bacteroidota</taxon>
        <taxon>Flavobacteriia</taxon>
        <taxon>Flavobacteriales</taxon>
        <taxon>Flavobacteriaceae</taxon>
        <taxon>Aquaticitalea</taxon>
    </lineage>
</organism>
<keyword evidence="1" id="KW-1133">Transmembrane helix</keyword>
<evidence type="ECO:0000313" key="3">
    <source>
        <dbReference type="Proteomes" id="UP000598120"/>
    </source>
</evidence>
<dbReference type="AlphaFoldDB" id="A0A8J2TSS2"/>
<reference evidence="2 3" key="1">
    <citation type="journal article" date="2014" name="Int. J. Syst. Evol. Microbiol.">
        <title>Complete genome sequence of Corynebacterium casei LMG S-19264T (=DSM 44701T), isolated from a smear-ripened cheese.</title>
        <authorList>
            <consortium name="US DOE Joint Genome Institute (JGI-PGF)"/>
            <person name="Walter F."/>
            <person name="Albersmeier A."/>
            <person name="Kalinowski J."/>
            <person name="Ruckert C."/>
        </authorList>
    </citation>
    <scope>NUCLEOTIDE SEQUENCE [LARGE SCALE GENOMIC DNA]</scope>
    <source>
        <strain evidence="2 3">CGMCC 1.15295</strain>
    </source>
</reference>
<sequence>MLIKNIIHKFYSSILNFTTYTGFKLTNEDARAVLIFVFVLLFNVGTILGLFGFKISELNKFILVITFLGIFYFSYRFFSNNKRKMEILQMYRGLELKNKIVLNILSIAYVIMSTILFLKFHE</sequence>